<protein>
    <submittedName>
        <fullName evidence="4">Peptidoglycan/xylan/chitin deacetylase (PgdA/CDA1 family)</fullName>
    </submittedName>
</protein>
<evidence type="ECO:0000313" key="4">
    <source>
        <dbReference type="EMBL" id="MDR6840303.1"/>
    </source>
</evidence>
<dbReference type="CDD" id="cd10918">
    <property type="entry name" value="CE4_NodB_like_5s_6s"/>
    <property type="match status" value="1"/>
</dbReference>
<keyword evidence="2" id="KW-0732">Signal</keyword>
<organism evidence="4 5">
    <name type="scientific">Pseudoxanthomonas sacheonensis</name>
    <dbReference type="NCBI Taxonomy" id="443615"/>
    <lineage>
        <taxon>Bacteria</taxon>
        <taxon>Pseudomonadati</taxon>
        <taxon>Pseudomonadota</taxon>
        <taxon>Gammaproteobacteria</taxon>
        <taxon>Lysobacterales</taxon>
        <taxon>Lysobacteraceae</taxon>
        <taxon>Pseudoxanthomonas</taxon>
    </lineage>
</organism>
<dbReference type="PANTHER" id="PTHR34216">
    <property type="match status" value="1"/>
</dbReference>
<evidence type="ECO:0000256" key="2">
    <source>
        <dbReference type="ARBA" id="ARBA00022729"/>
    </source>
</evidence>
<dbReference type="Pfam" id="PF01522">
    <property type="entry name" value="Polysacc_deac_1"/>
    <property type="match status" value="1"/>
</dbReference>
<dbReference type="SUPFAM" id="SSF88713">
    <property type="entry name" value="Glycoside hydrolase/deacetylase"/>
    <property type="match status" value="1"/>
</dbReference>
<dbReference type="EMBL" id="JAVDTT010000001">
    <property type="protein sequence ID" value="MDR6840303.1"/>
    <property type="molecule type" value="Genomic_DNA"/>
</dbReference>
<dbReference type="PANTHER" id="PTHR34216:SF3">
    <property type="entry name" value="POLY-BETA-1,6-N-ACETYL-D-GLUCOSAMINE N-DEACETYLASE"/>
    <property type="match status" value="1"/>
</dbReference>
<comment type="subcellular location">
    <subcellularLocation>
        <location evidence="1">Secreted</location>
    </subcellularLocation>
</comment>
<feature type="domain" description="NodB homology" evidence="3">
    <location>
        <begin position="87"/>
        <end position="285"/>
    </location>
</feature>
<dbReference type="InterPro" id="IPR011330">
    <property type="entry name" value="Glyco_hydro/deAcase_b/a-brl"/>
</dbReference>
<proteinExistence type="predicted"/>
<evidence type="ECO:0000256" key="1">
    <source>
        <dbReference type="ARBA" id="ARBA00004613"/>
    </source>
</evidence>
<sequence>MKDLSKKLLYASGLLGLYHRLRNAGSLTVVMFHRTLSPQDPRWRTCDPDYTLSVAHLSESLAFFKRHYNVVSLQQVVEARRSGAALPPHALLITFDDGWSDNADYALPELQRAGLPGLMFVVADAVGTQQPFFQERLISAWRRGLLRVDELALAMAPVLAEPWTPEDESIASLRRAIARLEKLDAARRSEILAPYLQALDDGLRHMVDASELHRLQAGGIALGLHGKTHTPMTAAADLDAELAGAREELARHLGQSAPTAESMSFPHGAHTPEIAERARQAGYELVFTSVPVLNSVAPQPSWLLGRTGYETDAVVDTKGRFRPDWLALYLFRRETRRLA</sequence>
<dbReference type="InterPro" id="IPR002509">
    <property type="entry name" value="NODB_dom"/>
</dbReference>
<gene>
    <name evidence="4" type="ORF">J2W94_000567</name>
</gene>
<name>A0ABU1RNE8_9GAMM</name>
<evidence type="ECO:0000259" key="3">
    <source>
        <dbReference type="Pfam" id="PF01522"/>
    </source>
</evidence>
<dbReference type="InterPro" id="IPR051398">
    <property type="entry name" value="Polysacch_Deacetylase"/>
</dbReference>
<accession>A0ABU1RNE8</accession>
<dbReference type="Proteomes" id="UP001254759">
    <property type="component" value="Unassembled WGS sequence"/>
</dbReference>
<keyword evidence="5" id="KW-1185">Reference proteome</keyword>
<dbReference type="Gene3D" id="3.20.20.370">
    <property type="entry name" value="Glycoside hydrolase/deacetylase"/>
    <property type="match status" value="1"/>
</dbReference>
<dbReference type="RefSeq" id="WP_310090134.1">
    <property type="nucleotide sequence ID" value="NZ_JAVDTT010000001.1"/>
</dbReference>
<comment type="caution">
    <text evidence="4">The sequence shown here is derived from an EMBL/GenBank/DDBJ whole genome shotgun (WGS) entry which is preliminary data.</text>
</comment>
<evidence type="ECO:0000313" key="5">
    <source>
        <dbReference type="Proteomes" id="UP001254759"/>
    </source>
</evidence>
<reference evidence="4 5" key="1">
    <citation type="submission" date="2023-07" db="EMBL/GenBank/DDBJ databases">
        <title>Sorghum-associated microbial communities from plants grown in Nebraska, USA.</title>
        <authorList>
            <person name="Schachtman D."/>
        </authorList>
    </citation>
    <scope>NUCLEOTIDE SEQUENCE [LARGE SCALE GENOMIC DNA]</scope>
    <source>
        <strain evidence="4 5">BE107</strain>
    </source>
</reference>